<dbReference type="InterPro" id="IPR013324">
    <property type="entry name" value="RNA_pol_sigma_r3/r4-like"/>
</dbReference>
<dbReference type="NCBIfam" id="TIGR03001">
    <property type="entry name" value="Sig-70_gmx1"/>
    <property type="match status" value="1"/>
</dbReference>
<name>A0ABU5H595_9BACT</name>
<protein>
    <submittedName>
        <fullName evidence="1">Sigma-70 family RNA polymerase sigma factor</fullName>
    </submittedName>
</protein>
<organism evidence="1 2">
    <name type="scientific">Hyalangium rubrum</name>
    <dbReference type="NCBI Taxonomy" id="3103134"/>
    <lineage>
        <taxon>Bacteria</taxon>
        <taxon>Pseudomonadati</taxon>
        <taxon>Myxococcota</taxon>
        <taxon>Myxococcia</taxon>
        <taxon>Myxococcales</taxon>
        <taxon>Cystobacterineae</taxon>
        <taxon>Archangiaceae</taxon>
        <taxon>Hyalangium</taxon>
    </lineage>
</organism>
<dbReference type="NCBIfam" id="TIGR02937">
    <property type="entry name" value="sigma70-ECF"/>
    <property type="match status" value="1"/>
</dbReference>
<dbReference type="Proteomes" id="UP001291309">
    <property type="component" value="Unassembled WGS sequence"/>
</dbReference>
<keyword evidence="2" id="KW-1185">Reference proteome</keyword>
<dbReference type="InterPro" id="IPR011745">
    <property type="entry name" value="RNA_pol_sigma70_MYXXA"/>
</dbReference>
<dbReference type="Gene3D" id="1.10.10.10">
    <property type="entry name" value="Winged helix-like DNA-binding domain superfamily/Winged helix DNA-binding domain"/>
    <property type="match status" value="1"/>
</dbReference>
<sequence>MSSPSHPDSALSAARLRSRALALLPAGTARALEPEEELGPVLHALFEASAQVRARFEISEDDFLQALLRQVSGAGEGVATLRSLHAEDLALAMGCAAGHPVALAEFDQRFGADMSAALRRLDPSPGFIDEAMQAVRERLFLRRERSSPKIASYSGTGPLGGWVRAVTLRAAINLRRGATAEVPLDERLAKGLGTDSAGPELQLIKSQYREAFQQAFRTALDTLTDQELNLLRLHFVGGASQEQLGKLYTVHRVTIARWLTQARERLLLATQRELRSLLKVEPEELEDILELVRSQLAITLTRALRGREQRS</sequence>
<dbReference type="EMBL" id="JAXIVS010000005">
    <property type="protein sequence ID" value="MDY7228029.1"/>
    <property type="molecule type" value="Genomic_DNA"/>
</dbReference>
<comment type="caution">
    <text evidence="1">The sequence shown here is derived from an EMBL/GenBank/DDBJ whole genome shotgun (WGS) entry which is preliminary data.</text>
</comment>
<dbReference type="InterPro" id="IPR014284">
    <property type="entry name" value="RNA_pol_sigma-70_dom"/>
</dbReference>
<evidence type="ECO:0000313" key="1">
    <source>
        <dbReference type="EMBL" id="MDY7228029.1"/>
    </source>
</evidence>
<proteinExistence type="predicted"/>
<dbReference type="SUPFAM" id="SSF88659">
    <property type="entry name" value="Sigma3 and sigma4 domains of RNA polymerase sigma factors"/>
    <property type="match status" value="1"/>
</dbReference>
<gene>
    <name evidence="1" type="ORF">SYV04_16545</name>
</gene>
<dbReference type="InterPro" id="IPR036388">
    <property type="entry name" value="WH-like_DNA-bd_sf"/>
</dbReference>
<reference evidence="1 2" key="1">
    <citation type="submission" date="2023-12" db="EMBL/GenBank/DDBJ databases">
        <title>the genome sequence of Hyalangium sp. s54d21.</title>
        <authorList>
            <person name="Zhang X."/>
        </authorList>
    </citation>
    <scope>NUCLEOTIDE SEQUENCE [LARGE SCALE GENOMIC DNA]</scope>
    <source>
        <strain evidence="2">s54d21</strain>
    </source>
</reference>
<accession>A0ABU5H595</accession>
<dbReference type="RefSeq" id="WP_321546757.1">
    <property type="nucleotide sequence ID" value="NZ_JAXIVS010000005.1"/>
</dbReference>
<evidence type="ECO:0000313" key="2">
    <source>
        <dbReference type="Proteomes" id="UP001291309"/>
    </source>
</evidence>
<dbReference type="Gene3D" id="1.10.1740.10">
    <property type="match status" value="1"/>
</dbReference>